<organism evidence="7 8">
    <name type="scientific">Bowmanella dokdonensis</name>
    <dbReference type="NCBI Taxonomy" id="751969"/>
    <lineage>
        <taxon>Bacteria</taxon>
        <taxon>Pseudomonadati</taxon>
        <taxon>Pseudomonadota</taxon>
        <taxon>Gammaproteobacteria</taxon>
        <taxon>Alteromonadales</taxon>
        <taxon>Alteromonadaceae</taxon>
        <taxon>Bowmanella</taxon>
    </lineage>
</organism>
<dbReference type="Pfam" id="PF08240">
    <property type="entry name" value="ADH_N"/>
    <property type="match status" value="1"/>
</dbReference>
<dbReference type="Proteomes" id="UP000664654">
    <property type="component" value="Unassembled WGS sequence"/>
</dbReference>
<proteinExistence type="inferred from homology"/>
<dbReference type="InterPro" id="IPR020843">
    <property type="entry name" value="ER"/>
</dbReference>
<evidence type="ECO:0000259" key="6">
    <source>
        <dbReference type="SMART" id="SM00829"/>
    </source>
</evidence>
<evidence type="ECO:0000256" key="5">
    <source>
        <dbReference type="ARBA" id="ARBA00048980"/>
    </source>
</evidence>
<keyword evidence="2" id="KW-0521">NADP</keyword>
<dbReference type="EMBL" id="JAFKCV010000006">
    <property type="protein sequence ID" value="MBN7826020.1"/>
    <property type="molecule type" value="Genomic_DNA"/>
</dbReference>
<dbReference type="Gene3D" id="3.90.180.10">
    <property type="entry name" value="Medium-chain alcohol dehydrogenases, catalytic domain"/>
    <property type="match status" value="1"/>
</dbReference>
<reference evidence="7" key="1">
    <citation type="submission" date="2021-03" db="EMBL/GenBank/DDBJ databases">
        <title>novel species isolated from a fishpond in China.</title>
        <authorList>
            <person name="Lu H."/>
            <person name="Cai Z."/>
        </authorList>
    </citation>
    <scope>NUCLEOTIDE SEQUENCE</scope>
    <source>
        <strain evidence="7">JCM 30855</strain>
    </source>
</reference>
<dbReference type="NCBIfam" id="NF008024">
    <property type="entry name" value="PRK10754.1"/>
    <property type="match status" value="1"/>
</dbReference>
<dbReference type="Pfam" id="PF00107">
    <property type="entry name" value="ADH_zinc_N"/>
    <property type="match status" value="1"/>
</dbReference>
<dbReference type="SUPFAM" id="SSF51735">
    <property type="entry name" value="NAD(P)-binding Rossmann-fold domains"/>
    <property type="match status" value="1"/>
</dbReference>
<comment type="caution">
    <text evidence="7">The sequence shown here is derived from an EMBL/GenBank/DDBJ whole genome shotgun (WGS) entry which is preliminary data.</text>
</comment>
<comment type="catalytic activity">
    <reaction evidence="5">
        <text>2 a quinone + NADPH + H(+) = 2 a 1,4-benzosemiquinone + NADP(+)</text>
        <dbReference type="Rhea" id="RHEA:14269"/>
        <dbReference type="ChEBI" id="CHEBI:15378"/>
        <dbReference type="ChEBI" id="CHEBI:57783"/>
        <dbReference type="ChEBI" id="CHEBI:58349"/>
        <dbReference type="ChEBI" id="CHEBI:132124"/>
        <dbReference type="ChEBI" id="CHEBI:134225"/>
        <dbReference type="EC" id="1.6.5.5"/>
    </reaction>
</comment>
<dbReference type="InterPro" id="IPR013149">
    <property type="entry name" value="ADH-like_C"/>
</dbReference>
<evidence type="ECO:0000256" key="4">
    <source>
        <dbReference type="ARBA" id="ARBA00038919"/>
    </source>
</evidence>
<evidence type="ECO:0000256" key="2">
    <source>
        <dbReference type="ARBA" id="ARBA00022857"/>
    </source>
</evidence>
<dbReference type="GO" id="GO:0070402">
    <property type="term" value="F:NADPH binding"/>
    <property type="evidence" value="ECO:0007669"/>
    <property type="project" value="TreeGrafter"/>
</dbReference>
<dbReference type="InterPro" id="IPR013154">
    <property type="entry name" value="ADH-like_N"/>
</dbReference>
<name>A0A939IPL9_9ALTE</name>
<dbReference type="PANTHER" id="PTHR48106">
    <property type="entry name" value="QUINONE OXIDOREDUCTASE PIG3-RELATED"/>
    <property type="match status" value="1"/>
</dbReference>
<dbReference type="InterPro" id="IPR047618">
    <property type="entry name" value="QOR-like"/>
</dbReference>
<sequence length="324" mass="34770">MNQRVRINTTGGPEVMQLIQDEPQRPGPDQVLLRQYAVGLNYIDVYFRTGLYPQALPGGLGLEGAGIVEAVGDNVREFQAGDRVAYAGGPTGAYATYRLIPASVLVRLPDAIDFETAAAVMLKGLTVAYLFHRTYALKPGQTMVFHAAAGGVGLIACQWARALGVKMIGTAGSEKKVAMAREHGCWEVINYNAQNFVSRVRELTDGQGVPVVYDSVGKATFTGSLDCLAPLGLMVSFGNASGAVEDFSLLDLSKRGSLFVTRPRLFDYVASREALNALSGLLFEQLLSGGLEAQVGRRYALSDIQQAHRDLEGRELTGSAILLP</sequence>
<dbReference type="GO" id="GO:0005829">
    <property type="term" value="C:cytosol"/>
    <property type="evidence" value="ECO:0007669"/>
    <property type="project" value="TreeGrafter"/>
</dbReference>
<keyword evidence="3" id="KW-0560">Oxidoreductase</keyword>
<evidence type="ECO:0000313" key="8">
    <source>
        <dbReference type="Proteomes" id="UP000664654"/>
    </source>
</evidence>
<evidence type="ECO:0000313" key="7">
    <source>
        <dbReference type="EMBL" id="MBN7826020.1"/>
    </source>
</evidence>
<dbReference type="SMART" id="SM00829">
    <property type="entry name" value="PKS_ER"/>
    <property type="match status" value="1"/>
</dbReference>
<evidence type="ECO:0000256" key="3">
    <source>
        <dbReference type="ARBA" id="ARBA00023002"/>
    </source>
</evidence>
<accession>A0A939IPL9</accession>
<evidence type="ECO:0000256" key="1">
    <source>
        <dbReference type="ARBA" id="ARBA00010371"/>
    </source>
</evidence>
<dbReference type="Gene3D" id="3.40.50.720">
    <property type="entry name" value="NAD(P)-binding Rossmann-like Domain"/>
    <property type="match status" value="1"/>
</dbReference>
<dbReference type="InterPro" id="IPR011032">
    <property type="entry name" value="GroES-like_sf"/>
</dbReference>
<dbReference type="GO" id="GO:0003960">
    <property type="term" value="F:quinone reductase (NADPH) activity"/>
    <property type="evidence" value="ECO:0007669"/>
    <property type="project" value="UniProtKB-EC"/>
</dbReference>
<gene>
    <name evidence="7" type="ORF">J0A66_12350</name>
</gene>
<dbReference type="EC" id="1.6.5.5" evidence="4"/>
<dbReference type="AlphaFoldDB" id="A0A939IPL9"/>
<dbReference type="RefSeq" id="WP_206574127.1">
    <property type="nucleotide sequence ID" value="NZ_JAFKCV010000006.1"/>
</dbReference>
<dbReference type="InterPro" id="IPR036291">
    <property type="entry name" value="NAD(P)-bd_dom_sf"/>
</dbReference>
<dbReference type="FunFam" id="3.40.50.720:FF:000053">
    <property type="entry name" value="Quinone oxidoreductase 1"/>
    <property type="match status" value="1"/>
</dbReference>
<comment type="similarity">
    <text evidence="1">Belongs to the zinc-containing alcohol dehydrogenase family. Quinone oxidoreductase subfamily.</text>
</comment>
<dbReference type="PANTHER" id="PTHR48106:SF13">
    <property type="entry name" value="QUINONE OXIDOREDUCTASE-RELATED"/>
    <property type="match status" value="1"/>
</dbReference>
<dbReference type="GO" id="GO:0035925">
    <property type="term" value="F:mRNA 3'-UTR AU-rich region binding"/>
    <property type="evidence" value="ECO:0007669"/>
    <property type="project" value="TreeGrafter"/>
</dbReference>
<protein>
    <recommendedName>
        <fullName evidence="4">NADPH:quinone reductase</fullName>
        <ecNumber evidence="4">1.6.5.5</ecNumber>
    </recommendedName>
</protein>
<dbReference type="SUPFAM" id="SSF50129">
    <property type="entry name" value="GroES-like"/>
    <property type="match status" value="1"/>
</dbReference>
<keyword evidence="8" id="KW-1185">Reference proteome</keyword>
<feature type="domain" description="Enoyl reductase (ER)" evidence="6">
    <location>
        <begin position="11"/>
        <end position="322"/>
    </location>
</feature>
<dbReference type="CDD" id="cd05286">
    <property type="entry name" value="QOR2"/>
    <property type="match status" value="1"/>
</dbReference>